<dbReference type="Pfam" id="PF05485">
    <property type="entry name" value="THAP"/>
    <property type="match status" value="1"/>
</dbReference>
<dbReference type="GO" id="GO:0003677">
    <property type="term" value="F:DNA binding"/>
    <property type="evidence" value="ECO:0007669"/>
    <property type="project" value="UniProtKB-UniRule"/>
</dbReference>
<evidence type="ECO:0000259" key="6">
    <source>
        <dbReference type="PROSITE" id="PS50950"/>
    </source>
</evidence>
<dbReference type="GO" id="GO:0008270">
    <property type="term" value="F:zinc ion binding"/>
    <property type="evidence" value="ECO:0007669"/>
    <property type="project" value="UniProtKB-KW"/>
</dbReference>
<dbReference type="AlphaFoldDB" id="A0A131YP19"/>
<evidence type="ECO:0000256" key="2">
    <source>
        <dbReference type="ARBA" id="ARBA00022771"/>
    </source>
</evidence>
<dbReference type="EMBL" id="GEDV01008249">
    <property type="protein sequence ID" value="JAP80308.1"/>
    <property type="molecule type" value="Transcribed_RNA"/>
</dbReference>
<accession>A0A131YP19</accession>
<evidence type="ECO:0000256" key="1">
    <source>
        <dbReference type="ARBA" id="ARBA00022723"/>
    </source>
</evidence>
<dbReference type="SUPFAM" id="SSF57716">
    <property type="entry name" value="Glucocorticoid receptor-like (DNA-binding domain)"/>
    <property type="match status" value="1"/>
</dbReference>
<keyword evidence="2 5" id="KW-0863">Zinc-finger</keyword>
<evidence type="ECO:0000256" key="4">
    <source>
        <dbReference type="ARBA" id="ARBA00023125"/>
    </source>
</evidence>
<reference evidence="7" key="1">
    <citation type="journal article" date="2016" name="Ticks Tick Borne Dis.">
        <title>De novo assembly and annotation of the salivary gland transcriptome of Rhipicephalus appendiculatus male and female ticks during blood feeding.</title>
        <authorList>
            <person name="de Castro M.H."/>
            <person name="de Klerk D."/>
            <person name="Pienaar R."/>
            <person name="Latif A.A."/>
            <person name="Rees D.J."/>
            <person name="Mans B.J."/>
        </authorList>
    </citation>
    <scope>NUCLEOTIDE SEQUENCE</scope>
    <source>
        <tissue evidence="7">Salivary glands</tissue>
    </source>
</reference>
<evidence type="ECO:0000256" key="5">
    <source>
        <dbReference type="PROSITE-ProRule" id="PRU00309"/>
    </source>
</evidence>
<keyword evidence="1" id="KW-0479">Metal-binding</keyword>
<organism evidence="7">
    <name type="scientific">Rhipicephalus appendiculatus</name>
    <name type="common">Brown ear tick</name>
    <dbReference type="NCBI Taxonomy" id="34631"/>
    <lineage>
        <taxon>Eukaryota</taxon>
        <taxon>Metazoa</taxon>
        <taxon>Ecdysozoa</taxon>
        <taxon>Arthropoda</taxon>
        <taxon>Chelicerata</taxon>
        <taxon>Arachnida</taxon>
        <taxon>Acari</taxon>
        <taxon>Parasitiformes</taxon>
        <taxon>Ixodida</taxon>
        <taxon>Ixodoidea</taxon>
        <taxon>Ixodidae</taxon>
        <taxon>Rhipicephalinae</taxon>
        <taxon>Rhipicephalus</taxon>
        <taxon>Rhipicephalus</taxon>
    </lineage>
</organism>
<sequence>MVNCAVFGCNSRSARRAGDQNAAPVKFFSIPNVIKRQCPRTEELSARRRAEWFRRINRRDMDYAGTYYKVCEKHFISGRPAYVMAETDPDWAPSLHLGYKTSSQESRAARYRRRLNRAMGAVRHTSNHQVEVHLVTSNMDDDAEPPVPYLVEGITTEERNEKQGDAPVFFLADN</sequence>
<protein>
    <recommendedName>
        <fullName evidence="6">THAP-type domain-containing protein</fullName>
    </recommendedName>
</protein>
<dbReference type="InterPro" id="IPR006612">
    <property type="entry name" value="THAP_Znf"/>
</dbReference>
<dbReference type="SMART" id="SM00980">
    <property type="entry name" value="THAP"/>
    <property type="match status" value="1"/>
</dbReference>
<keyword evidence="3" id="KW-0862">Zinc</keyword>
<feature type="domain" description="THAP-type" evidence="6">
    <location>
        <begin position="1"/>
        <end position="96"/>
    </location>
</feature>
<keyword evidence="4 5" id="KW-0238">DNA-binding</keyword>
<evidence type="ECO:0000313" key="7">
    <source>
        <dbReference type="EMBL" id="JAP80308.1"/>
    </source>
</evidence>
<dbReference type="PROSITE" id="PS50950">
    <property type="entry name" value="ZF_THAP"/>
    <property type="match status" value="1"/>
</dbReference>
<name>A0A131YP19_RHIAP</name>
<evidence type="ECO:0000256" key="3">
    <source>
        <dbReference type="ARBA" id="ARBA00022833"/>
    </source>
</evidence>
<proteinExistence type="predicted"/>